<feature type="transmembrane region" description="Helical" evidence="13">
    <location>
        <begin position="485"/>
        <end position="508"/>
    </location>
</feature>
<dbReference type="Gene3D" id="3.90.550.10">
    <property type="entry name" value="Spore Coat Polysaccharide Biosynthesis Protein SpsA, Chain A"/>
    <property type="match status" value="1"/>
</dbReference>
<dbReference type="NCBIfam" id="NF003962">
    <property type="entry name" value="PRK05454.2-5"/>
    <property type="match status" value="1"/>
</dbReference>
<dbReference type="Proteomes" id="UP000182840">
    <property type="component" value="Chromosome"/>
</dbReference>
<keyword evidence="9 13" id="KW-0812">Transmembrane</keyword>
<proteinExistence type="inferred from homology"/>
<feature type="transmembrane region" description="Helical" evidence="13">
    <location>
        <begin position="555"/>
        <end position="577"/>
    </location>
</feature>
<organism evidence="15 16">
    <name type="scientific">Aquibium oceanicum</name>
    <dbReference type="NCBI Taxonomy" id="1670800"/>
    <lineage>
        <taxon>Bacteria</taxon>
        <taxon>Pseudomonadati</taxon>
        <taxon>Pseudomonadota</taxon>
        <taxon>Alphaproteobacteria</taxon>
        <taxon>Hyphomicrobiales</taxon>
        <taxon>Phyllobacteriaceae</taxon>
        <taxon>Aquibium</taxon>
    </lineage>
</organism>
<feature type="region of interest" description="Disordered" evidence="12">
    <location>
        <begin position="707"/>
        <end position="740"/>
    </location>
</feature>
<gene>
    <name evidence="15" type="ORF">BSQ44_19780</name>
</gene>
<evidence type="ECO:0000256" key="1">
    <source>
        <dbReference type="ARBA" id="ARBA00004429"/>
    </source>
</evidence>
<name>A0A1L3SVL6_9HYPH</name>
<dbReference type="InterPro" id="IPR001173">
    <property type="entry name" value="Glyco_trans_2-like"/>
</dbReference>
<dbReference type="GO" id="GO:0005886">
    <property type="term" value="C:plasma membrane"/>
    <property type="evidence" value="ECO:0007669"/>
    <property type="project" value="UniProtKB-SubCell"/>
</dbReference>
<protein>
    <recommendedName>
        <fullName evidence="4">Glucans biosynthesis glucosyltransferase H</fullName>
    </recommendedName>
</protein>
<dbReference type="OrthoDB" id="9806824at2"/>
<feature type="transmembrane region" description="Helical" evidence="13">
    <location>
        <begin position="449"/>
        <end position="473"/>
    </location>
</feature>
<dbReference type="CDD" id="cd04191">
    <property type="entry name" value="Glucan_BSP_MdoH"/>
    <property type="match status" value="1"/>
</dbReference>
<evidence type="ECO:0000256" key="11">
    <source>
        <dbReference type="ARBA" id="ARBA00023136"/>
    </source>
</evidence>
<dbReference type="GO" id="GO:0016758">
    <property type="term" value="F:hexosyltransferase activity"/>
    <property type="evidence" value="ECO:0007669"/>
    <property type="project" value="TreeGrafter"/>
</dbReference>
<dbReference type="InterPro" id="IPR050321">
    <property type="entry name" value="Glycosyltr_2/OpgH_subfam"/>
</dbReference>
<evidence type="ECO:0000256" key="12">
    <source>
        <dbReference type="SAM" id="MobiDB-lite"/>
    </source>
</evidence>
<keyword evidence="6" id="KW-0997">Cell inner membrane</keyword>
<evidence type="ECO:0000256" key="2">
    <source>
        <dbReference type="ARBA" id="ARBA00005001"/>
    </source>
</evidence>
<reference evidence="16" key="1">
    <citation type="submission" date="2016-11" db="EMBL/GenBank/DDBJ databases">
        <title>Mesorhizobium oceanicum sp. nov., isolated from deep seawater in South China Sea.</title>
        <authorList>
            <person name="Fu G.-Y."/>
        </authorList>
    </citation>
    <scope>NUCLEOTIDE SEQUENCE [LARGE SCALE GENOMIC DNA]</scope>
    <source>
        <strain evidence="16">B7</strain>
    </source>
</reference>
<dbReference type="STRING" id="1670800.BSQ44_19780"/>
<evidence type="ECO:0000256" key="10">
    <source>
        <dbReference type="ARBA" id="ARBA00022989"/>
    </source>
</evidence>
<feature type="transmembrane region" description="Helical" evidence="13">
    <location>
        <begin position="85"/>
        <end position="107"/>
    </location>
</feature>
<evidence type="ECO:0000256" key="9">
    <source>
        <dbReference type="ARBA" id="ARBA00022692"/>
    </source>
</evidence>
<dbReference type="SUPFAM" id="SSF53448">
    <property type="entry name" value="Nucleotide-diphospho-sugar transferases"/>
    <property type="match status" value="1"/>
</dbReference>
<feature type="transmembrane region" description="Helical" evidence="13">
    <location>
        <begin position="396"/>
        <end position="421"/>
    </location>
</feature>
<feature type="domain" description="Glycosyltransferase 2-like" evidence="14">
    <location>
        <begin position="224"/>
        <end position="416"/>
    </location>
</feature>
<dbReference type="KEGG" id="meso:BSQ44_19780"/>
<evidence type="ECO:0000259" key="14">
    <source>
        <dbReference type="Pfam" id="PF13632"/>
    </source>
</evidence>
<keyword evidence="7" id="KW-0328">Glycosyltransferase</keyword>
<evidence type="ECO:0000256" key="4">
    <source>
        <dbReference type="ARBA" id="ARBA00020585"/>
    </source>
</evidence>
<keyword evidence="16" id="KW-1185">Reference proteome</keyword>
<dbReference type="AlphaFoldDB" id="A0A1L3SVL6"/>
<dbReference type="NCBIfam" id="NF003958">
    <property type="entry name" value="PRK05454.2-1"/>
    <property type="match status" value="1"/>
</dbReference>
<sequence length="740" mass="80840">MDQQMTIFSAIPGYPGMPPEQGLPTPSQDLSRAPVRQPAATSYSVNLARCLAFGGALALGAFGTYEMMQVVSAGGTTVLEGIITALFAITFTWISFAASSAITGVLVRPDRRMPTDREAPKLSGRTALVMPVYNENPAEIAAALRVMGRGLAEAGRKRNFEIVIISDTSDPDAWVAETAAVDQLQRALAGLVPVWYRRRWDNAGKKAGNVREFIERWGGRYDHFIVLDADSLMAPSTLIELAAAMEEDPQLGILQTVPTLAGGRTLFQRMQQFANRIYGPVVANGLAAWQGGDGNYWGHNAIIRTSAFAQCCGLPDLPGRQPFGGQILSHDFVEAALMRRAGWKVEIATDLPGSWEDSPPSLVDTAVRDRRWAQGNLQHLRIIGAKGLAWPSRVHFAAGIMSYCASPIWLLLIVAGFALALQAHFVKPEYFPDGLQLFPTWPVLDSERMIRLFIVTMGVLLLPKFIGLTRALLSPHLRRDCGGGLRLVGSAVVELALSALYAPIMMVIHSRHVFEILVGRDAGWAPQRRGHGGMTWGDAVRCHYGHTLIGLGTAVVAWILSPGILAWLAPTLAGLVLSAPLSYASGSEAAGRALRRFRLLLTPEERSPSRILREHRAAIMDLRRPVEGIVALVRMASVREAHLRWAFEAPRRRGYPDSAQLTAAQKLSEAETLEEALSWLDKRERMHVISQPALIDRLIDLDVGTVRRREQAPQPQPNPISSAERQQDERALGGLVASPA</sequence>
<keyword evidence="11 13" id="KW-0472">Membrane</keyword>
<feature type="region of interest" description="Disordered" evidence="12">
    <location>
        <begin position="11"/>
        <end position="32"/>
    </location>
</feature>
<keyword evidence="5" id="KW-1003">Cell membrane</keyword>
<dbReference type="InterPro" id="IPR029044">
    <property type="entry name" value="Nucleotide-diphossugar_trans"/>
</dbReference>
<comment type="pathway">
    <text evidence="2">Glycan metabolism; osmoregulated periplasmic glucan (OPG) biosynthesis.</text>
</comment>
<evidence type="ECO:0000256" key="7">
    <source>
        <dbReference type="ARBA" id="ARBA00022676"/>
    </source>
</evidence>
<evidence type="ECO:0000313" key="15">
    <source>
        <dbReference type="EMBL" id="APH73365.1"/>
    </source>
</evidence>
<keyword evidence="10 13" id="KW-1133">Transmembrane helix</keyword>
<feature type="transmembrane region" description="Helical" evidence="13">
    <location>
        <begin position="46"/>
        <end position="65"/>
    </location>
</feature>
<comment type="subcellular location">
    <subcellularLocation>
        <location evidence="1">Cell inner membrane</location>
        <topology evidence="1">Multi-pass membrane protein</topology>
    </subcellularLocation>
</comment>
<evidence type="ECO:0000313" key="16">
    <source>
        <dbReference type="Proteomes" id="UP000182840"/>
    </source>
</evidence>
<dbReference type="PANTHER" id="PTHR43867">
    <property type="entry name" value="CELLULOSE SYNTHASE CATALYTIC SUBUNIT A [UDP-FORMING]"/>
    <property type="match status" value="1"/>
</dbReference>
<accession>A0A1L3SVL6</accession>
<dbReference type="PANTHER" id="PTHR43867:SF5">
    <property type="entry name" value="GLUCANS BIOSYNTHESIS GLUCOSYLTRANSFERASE H"/>
    <property type="match status" value="1"/>
</dbReference>
<comment type="similarity">
    <text evidence="3">Belongs to the glycosyltransferase 2 family. OpgH subfamily.</text>
</comment>
<dbReference type="EMBL" id="CP018171">
    <property type="protein sequence ID" value="APH73365.1"/>
    <property type="molecule type" value="Genomic_DNA"/>
</dbReference>
<keyword evidence="8 15" id="KW-0808">Transferase</keyword>
<dbReference type="NCBIfam" id="NF003956">
    <property type="entry name" value="PRK05454.1-3"/>
    <property type="match status" value="1"/>
</dbReference>
<evidence type="ECO:0000256" key="3">
    <source>
        <dbReference type="ARBA" id="ARBA00009337"/>
    </source>
</evidence>
<dbReference type="Pfam" id="PF13632">
    <property type="entry name" value="Glyco_trans_2_3"/>
    <property type="match status" value="1"/>
</dbReference>
<evidence type="ECO:0000256" key="5">
    <source>
        <dbReference type="ARBA" id="ARBA00022475"/>
    </source>
</evidence>
<evidence type="ECO:0000256" key="13">
    <source>
        <dbReference type="SAM" id="Phobius"/>
    </source>
</evidence>
<evidence type="ECO:0000256" key="6">
    <source>
        <dbReference type="ARBA" id="ARBA00022519"/>
    </source>
</evidence>
<evidence type="ECO:0000256" key="8">
    <source>
        <dbReference type="ARBA" id="ARBA00022679"/>
    </source>
</evidence>